<reference evidence="3" key="1">
    <citation type="submission" date="2019-12" db="EMBL/GenBank/DDBJ databases">
        <title>Genome sequencing and annotation of Brassica cretica.</title>
        <authorList>
            <person name="Studholme D.J."/>
            <person name="Sarris P.F."/>
        </authorList>
    </citation>
    <scope>NUCLEOTIDE SEQUENCE</scope>
    <source>
        <strain evidence="3">PFS-001/15</strain>
        <tissue evidence="3">Leaf</tissue>
    </source>
</reference>
<dbReference type="EMBL" id="QGKW02000276">
    <property type="protein sequence ID" value="KAF2607596.1"/>
    <property type="molecule type" value="Genomic_DNA"/>
</dbReference>
<evidence type="ECO:0000256" key="2">
    <source>
        <dbReference type="SAM" id="Phobius"/>
    </source>
</evidence>
<accession>A0A8S9LQZ5</accession>
<name>A0A8S9LQZ5_BRACR</name>
<proteinExistence type="predicted"/>
<dbReference type="Proteomes" id="UP000712281">
    <property type="component" value="Unassembled WGS sequence"/>
</dbReference>
<keyword evidence="2" id="KW-0812">Transmembrane</keyword>
<keyword evidence="2" id="KW-0472">Membrane</keyword>
<feature type="region of interest" description="Disordered" evidence="1">
    <location>
        <begin position="82"/>
        <end position="110"/>
    </location>
</feature>
<evidence type="ECO:0000313" key="3">
    <source>
        <dbReference type="EMBL" id="KAF2607596.1"/>
    </source>
</evidence>
<evidence type="ECO:0000313" key="4">
    <source>
        <dbReference type="Proteomes" id="UP000712281"/>
    </source>
</evidence>
<dbReference type="AlphaFoldDB" id="A0A8S9LQZ5"/>
<feature type="transmembrane region" description="Helical" evidence="2">
    <location>
        <begin position="59"/>
        <end position="78"/>
    </location>
</feature>
<protein>
    <submittedName>
        <fullName evidence="3">Uncharacterized protein</fullName>
    </submittedName>
</protein>
<sequence>MGKRKKRILSSLPLSSKFTRILAASSRVPSSIRDGVSVQASSPGSPSVTVLVLLPPGRFLLFLLLWMEILLGGLLPWMQRKSSGLRPPSHSQQLFDLPPPTPRKKLWYLK</sequence>
<keyword evidence="2" id="KW-1133">Transmembrane helix</keyword>
<evidence type="ECO:0000256" key="1">
    <source>
        <dbReference type="SAM" id="MobiDB-lite"/>
    </source>
</evidence>
<gene>
    <name evidence="3" type="ORF">F2Q68_00044090</name>
</gene>
<comment type="caution">
    <text evidence="3">The sequence shown here is derived from an EMBL/GenBank/DDBJ whole genome shotgun (WGS) entry which is preliminary data.</text>
</comment>
<organism evidence="3 4">
    <name type="scientific">Brassica cretica</name>
    <name type="common">Mustard</name>
    <dbReference type="NCBI Taxonomy" id="69181"/>
    <lineage>
        <taxon>Eukaryota</taxon>
        <taxon>Viridiplantae</taxon>
        <taxon>Streptophyta</taxon>
        <taxon>Embryophyta</taxon>
        <taxon>Tracheophyta</taxon>
        <taxon>Spermatophyta</taxon>
        <taxon>Magnoliopsida</taxon>
        <taxon>eudicotyledons</taxon>
        <taxon>Gunneridae</taxon>
        <taxon>Pentapetalae</taxon>
        <taxon>rosids</taxon>
        <taxon>malvids</taxon>
        <taxon>Brassicales</taxon>
        <taxon>Brassicaceae</taxon>
        <taxon>Brassiceae</taxon>
        <taxon>Brassica</taxon>
    </lineage>
</organism>